<dbReference type="EMBL" id="JAZHXI010000010">
    <property type="protein sequence ID" value="KAL2066989.1"/>
    <property type="molecule type" value="Genomic_DNA"/>
</dbReference>
<protein>
    <recommendedName>
        <fullName evidence="2">2EXR domain-containing protein</fullName>
    </recommendedName>
</protein>
<evidence type="ECO:0000256" key="1">
    <source>
        <dbReference type="SAM" id="MobiDB-lite"/>
    </source>
</evidence>
<dbReference type="Proteomes" id="UP001595075">
    <property type="component" value="Unassembled WGS sequence"/>
</dbReference>
<dbReference type="PANTHER" id="PTHR35910:SF6">
    <property type="entry name" value="2EXR DOMAIN-CONTAINING PROTEIN"/>
    <property type="match status" value="1"/>
</dbReference>
<reference evidence="3 4" key="1">
    <citation type="journal article" date="2024" name="Commun. Biol.">
        <title>Comparative genomic analysis of thermophilic fungi reveals convergent evolutionary adaptations and gene losses.</title>
        <authorList>
            <person name="Steindorff A.S."/>
            <person name="Aguilar-Pontes M.V."/>
            <person name="Robinson A.J."/>
            <person name="Andreopoulos B."/>
            <person name="LaButti K."/>
            <person name="Kuo A."/>
            <person name="Mondo S."/>
            <person name="Riley R."/>
            <person name="Otillar R."/>
            <person name="Haridas S."/>
            <person name="Lipzen A."/>
            <person name="Grimwood J."/>
            <person name="Schmutz J."/>
            <person name="Clum A."/>
            <person name="Reid I.D."/>
            <person name="Moisan M.C."/>
            <person name="Butler G."/>
            <person name="Nguyen T.T.M."/>
            <person name="Dewar K."/>
            <person name="Conant G."/>
            <person name="Drula E."/>
            <person name="Henrissat B."/>
            <person name="Hansel C."/>
            <person name="Singer S."/>
            <person name="Hutchinson M.I."/>
            <person name="de Vries R.P."/>
            <person name="Natvig D.O."/>
            <person name="Powell A.J."/>
            <person name="Tsang A."/>
            <person name="Grigoriev I.V."/>
        </authorList>
    </citation>
    <scope>NUCLEOTIDE SEQUENCE [LARGE SCALE GENOMIC DNA]</scope>
    <source>
        <strain evidence="3 4">CBS 494.80</strain>
    </source>
</reference>
<gene>
    <name evidence="3" type="ORF">VTL71DRAFT_1413</name>
</gene>
<name>A0ABR4CAS5_9HELO</name>
<feature type="domain" description="2EXR" evidence="2">
    <location>
        <begin position="134"/>
        <end position="258"/>
    </location>
</feature>
<organism evidence="3 4">
    <name type="scientific">Oculimacula yallundae</name>
    <dbReference type="NCBI Taxonomy" id="86028"/>
    <lineage>
        <taxon>Eukaryota</taxon>
        <taxon>Fungi</taxon>
        <taxon>Dikarya</taxon>
        <taxon>Ascomycota</taxon>
        <taxon>Pezizomycotina</taxon>
        <taxon>Leotiomycetes</taxon>
        <taxon>Helotiales</taxon>
        <taxon>Ploettnerulaceae</taxon>
        <taxon>Oculimacula</taxon>
    </lineage>
</organism>
<feature type="compositionally biased region" description="Polar residues" evidence="1">
    <location>
        <begin position="73"/>
        <end position="85"/>
    </location>
</feature>
<feature type="compositionally biased region" description="Low complexity" evidence="1">
    <location>
        <begin position="48"/>
        <end position="61"/>
    </location>
</feature>
<sequence length="402" mass="45185">MTNETALEEIEGVRPLRTHSPVGVGTSNGTLAMAVPGALRRSTRSKAPLSSNPKVSSSKVSPLRKVKKATPRVATSQNNASTSNQVSPVISPPVVDPTVNMSPISRYAYNAVQAMTTQMGCLPSVKVPAKFEDFTLFPKLPAEIRVKIWKLAIGHTSNIIKLDFGMEPLYETLTIARHRDESRYNLRAVTETVKKVFCKFFLSSEDAPNEALLQVCMESRVEAQKYMSTYIQLRGDRSGSDEYLLSRKIWFNPATDTIYLDKRSAFVLSTMLEGGNCLYNFNSIKSLGVHQFDIRSKGLELRLNRVFDGVLNIVPVRTTNEDTIVMFPSRSHTYFENWLAKFDMDFMIKVLIRDKPNMEEWADAACVGCERFWGTKADADVSPTWPDGKWTVSEEKLYIPEN</sequence>
<evidence type="ECO:0000313" key="4">
    <source>
        <dbReference type="Proteomes" id="UP001595075"/>
    </source>
</evidence>
<dbReference type="Pfam" id="PF20150">
    <property type="entry name" value="2EXR"/>
    <property type="match status" value="1"/>
</dbReference>
<dbReference type="InterPro" id="IPR045518">
    <property type="entry name" value="2EXR"/>
</dbReference>
<accession>A0ABR4CAS5</accession>
<keyword evidence="4" id="KW-1185">Reference proteome</keyword>
<proteinExistence type="predicted"/>
<evidence type="ECO:0000313" key="3">
    <source>
        <dbReference type="EMBL" id="KAL2066989.1"/>
    </source>
</evidence>
<comment type="caution">
    <text evidence="3">The sequence shown here is derived from an EMBL/GenBank/DDBJ whole genome shotgun (WGS) entry which is preliminary data.</text>
</comment>
<feature type="region of interest" description="Disordered" evidence="1">
    <location>
        <begin position="41"/>
        <end position="89"/>
    </location>
</feature>
<dbReference type="PANTHER" id="PTHR35910">
    <property type="entry name" value="2EXR DOMAIN-CONTAINING PROTEIN"/>
    <property type="match status" value="1"/>
</dbReference>
<evidence type="ECO:0000259" key="2">
    <source>
        <dbReference type="Pfam" id="PF20150"/>
    </source>
</evidence>